<sequence length="288" mass="32726">MTSLTRLVDVSQSPKKFPKNETKSYRGDEDCKMIDLESLETPYVVPLMMNCKRDNEHLISSTIPFAIQANATFLVDVDKLPNRKDIFCDDNGSWKSNGCPAKFYIINKDENGKVHSLTRCKTEEEGDITVRRRPYIFLLRYYFENEEKKFVVKPHGNRQSSAQPYIRTRESTKEKIAQNVSNTKYNTKRALFATISQVGGVSGAASTSSLPRNYRQAQHIKENLGLTPASSEKSANDPLMAVLELTKSTLPGFIREVVCNDLPTVMLYTDRQIDNVVKFCCHSDWASF</sequence>
<protein>
    <submittedName>
        <fullName evidence="2">Uncharacterized protein</fullName>
    </submittedName>
</protein>
<evidence type="ECO:0000313" key="3">
    <source>
        <dbReference type="Proteomes" id="UP001159427"/>
    </source>
</evidence>
<accession>A0ABN8M9F2</accession>
<feature type="compositionally biased region" description="Polar residues" evidence="1">
    <location>
        <begin position="1"/>
        <end position="14"/>
    </location>
</feature>
<gene>
    <name evidence="2" type="ORF">PEVE_00028521</name>
</gene>
<evidence type="ECO:0000256" key="1">
    <source>
        <dbReference type="SAM" id="MobiDB-lite"/>
    </source>
</evidence>
<reference evidence="2 3" key="1">
    <citation type="submission" date="2022-05" db="EMBL/GenBank/DDBJ databases">
        <authorList>
            <consortium name="Genoscope - CEA"/>
            <person name="William W."/>
        </authorList>
    </citation>
    <scope>NUCLEOTIDE SEQUENCE [LARGE SCALE GENOMIC DNA]</scope>
</reference>
<proteinExistence type="predicted"/>
<keyword evidence="3" id="KW-1185">Reference proteome</keyword>
<comment type="caution">
    <text evidence="2">The sequence shown here is derived from an EMBL/GenBank/DDBJ whole genome shotgun (WGS) entry which is preliminary data.</text>
</comment>
<name>A0ABN8M9F2_9CNID</name>
<feature type="region of interest" description="Disordered" evidence="1">
    <location>
        <begin position="1"/>
        <end position="23"/>
    </location>
</feature>
<dbReference type="Proteomes" id="UP001159427">
    <property type="component" value="Unassembled WGS sequence"/>
</dbReference>
<evidence type="ECO:0000313" key="2">
    <source>
        <dbReference type="EMBL" id="CAH3026270.1"/>
    </source>
</evidence>
<organism evidence="2 3">
    <name type="scientific">Porites evermanni</name>
    <dbReference type="NCBI Taxonomy" id="104178"/>
    <lineage>
        <taxon>Eukaryota</taxon>
        <taxon>Metazoa</taxon>
        <taxon>Cnidaria</taxon>
        <taxon>Anthozoa</taxon>
        <taxon>Hexacorallia</taxon>
        <taxon>Scleractinia</taxon>
        <taxon>Fungiina</taxon>
        <taxon>Poritidae</taxon>
        <taxon>Porites</taxon>
    </lineage>
</organism>
<dbReference type="EMBL" id="CALNXI010000396">
    <property type="protein sequence ID" value="CAH3026270.1"/>
    <property type="molecule type" value="Genomic_DNA"/>
</dbReference>